<feature type="compositionally biased region" description="Basic and acidic residues" evidence="1">
    <location>
        <begin position="1"/>
        <end position="20"/>
    </location>
</feature>
<reference evidence="2 3" key="1">
    <citation type="submission" date="2019-03" db="EMBL/GenBank/DDBJ databases">
        <title>Single cell metagenomics reveals metabolic interactions within the superorganism composed of flagellate Streblomastix strix and complex community of Bacteroidetes bacteria on its surface.</title>
        <authorList>
            <person name="Treitli S.C."/>
            <person name="Kolisko M."/>
            <person name="Husnik F."/>
            <person name="Keeling P."/>
            <person name="Hampl V."/>
        </authorList>
    </citation>
    <scope>NUCLEOTIDE SEQUENCE [LARGE SCALE GENOMIC DNA]</scope>
    <source>
        <strain evidence="2">ST1C</strain>
    </source>
</reference>
<evidence type="ECO:0000256" key="1">
    <source>
        <dbReference type="SAM" id="MobiDB-lite"/>
    </source>
</evidence>
<dbReference type="Proteomes" id="UP000324800">
    <property type="component" value="Unassembled WGS sequence"/>
</dbReference>
<accession>A0A5J4WML3</accession>
<sequence length="285" mass="32868">MIQPDIHDKESIREMEKETGYESFEQTDSRLPLQDARFDQGKTNNQTWGLGHFTRPLLCISSLNSSNGITTILSIRIPEQLLHNKEYLKNMILKVIDQLKCFGFTVNTEKNETQPIQTVIFVGWEWNLAIITVKTKPKKRLVLLHYLYNFKRCIKTGTEITVNQTAKQISKLNYLRLQFQEASLFLIIMDNQKAQAAKLSGWNITMIMNKTAIPDINWWITKPRANIPAQLIQISSQMTMTTNAAPSRWGSTLEKEQEMIAMVHGTWNKRQAKLTSNNREIKAIA</sequence>
<organism evidence="2 3">
    <name type="scientific">Streblomastix strix</name>
    <dbReference type="NCBI Taxonomy" id="222440"/>
    <lineage>
        <taxon>Eukaryota</taxon>
        <taxon>Metamonada</taxon>
        <taxon>Preaxostyla</taxon>
        <taxon>Oxymonadida</taxon>
        <taxon>Streblomastigidae</taxon>
        <taxon>Streblomastix</taxon>
    </lineage>
</organism>
<comment type="caution">
    <text evidence="2">The sequence shown here is derived from an EMBL/GenBank/DDBJ whole genome shotgun (WGS) entry which is preliminary data.</text>
</comment>
<evidence type="ECO:0000313" key="2">
    <source>
        <dbReference type="EMBL" id="KAA6396230.1"/>
    </source>
</evidence>
<feature type="region of interest" description="Disordered" evidence="1">
    <location>
        <begin position="1"/>
        <end position="28"/>
    </location>
</feature>
<dbReference type="EMBL" id="SNRW01001481">
    <property type="protein sequence ID" value="KAA6396230.1"/>
    <property type="molecule type" value="Genomic_DNA"/>
</dbReference>
<evidence type="ECO:0000313" key="3">
    <source>
        <dbReference type="Proteomes" id="UP000324800"/>
    </source>
</evidence>
<protein>
    <recommendedName>
        <fullName evidence="4">Reverse transcriptase domain-containing protein</fullName>
    </recommendedName>
</protein>
<dbReference type="AlphaFoldDB" id="A0A5J4WML3"/>
<gene>
    <name evidence="2" type="ORF">EZS28_008243</name>
</gene>
<proteinExistence type="predicted"/>
<evidence type="ECO:0008006" key="4">
    <source>
        <dbReference type="Google" id="ProtNLM"/>
    </source>
</evidence>
<name>A0A5J4WML3_9EUKA</name>